<accession>A0A316HVZ5</accession>
<comment type="caution">
    <text evidence="2">The sequence shown here is derived from an EMBL/GenBank/DDBJ whole genome shotgun (WGS) entry which is preliminary data.</text>
</comment>
<sequence>MRAADTLPDVIRPDSGLVVISPLYIGGARQQKEVANEVLTRWTQTPMPQGLLSMSVFTSLDGEALLAYAQWTDDDQYADYLRTAERGPLDLVDAVRYRLYRSMHATAVEPGCVITATFDVDGPERQRHIVDALAEAASRVEPFPGALSAHFHLSVDGTRVFNYAEWISLQAHDQAVENAELDEIYRISLETPGVRATRGRAYHLHGVLHAN</sequence>
<dbReference type="EMBL" id="QGHB01000008">
    <property type="protein sequence ID" value="PWK84607.1"/>
    <property type="molecule type" value="Genomic_DNA"/>
</dbReference>
<evidence type="ECO:0000313" key="2">
    <source>
        <dbReference type="EMBL" id="PWK84607.1"/>
    </source>
</evidence>
<dbReference type="RefSeq" id="WP_109638888.1">
    <property type="nucleotide sequence ID" value="NZ_QGHB01000008.1"/>
</dbReference>
<dbReference type="InterPro" id="IPR007138">
    <property type="entry name" value="ABM_dom"/>
</dbReference>
<evidence type="ECO:0000259" key="1">
    <source>
        <dbReference type="Pfam" id="PF03992"/>
    </source>
</evidence>
<dbReference type="AlphaFoldDB" id="A0A316HVZ5"/>
<dbReference type="SUPFAM" id="SSF54909">
    <property type="entry name" value="Dimeric alpha+beta barrel"/>
    <property type="match status" value="1"/>
</dbReference>
<name>A0A316HVZ5_9PSEU</name>
<dbReference type="Pfam" id="PF03992">
    <property type="entry name" value="ABM"/>
    <property type="match status" value="1"/>
</dbReference>
<dbReference type="Proteomes" id="UP000246005">
    <property type="component" value="Unassembled WGS sequence"/>
</dbReference>
<keyword evidence="2" id="KW-0503">Monooxygenase</keyword>
<proteinExistence type="predicted"/>
<dbReference type="InterPro" id="IPR011008">
    <property type="entry name" value="Dimeric_a/b-barrel"/>
</dbReference>
<feature type="domain" description="ABM" evidence="1">
    <location>
        <begin position="116"/>
        <end position="180"/>
    </location>
</feature>
<reference evidence="2 3" key="1">
    <citation type="submission" date="2018-05" db="EMBL/GenBank/DDBJ databases">
        <title>Genomic Encyclopedia of Type Strains, Phase IV (KMG-IV): sequencing the most valuable type-strain genomes for metagenomic binning, comparative biology and taxonomic classification.</title>
        <authorList>
            <person name="Goeker M."/>
        </authorList>
    </citation>
    <scope>NUCLEOTIDE SEQUENCE [LARGE SCALE GENOMIC DNA]</scope>
    <source>
        <strain evidence="2 3">DSM 45480</strain>
    </source>
</reference>
<dbReference type="Gene3D" id="3.30.70.100">
    <property type="match status" value="2"/>
</dbReference>
<organism evidence="2 3">
    <name type="scientific">Lentzea atacamensis</name>
    <dbReference type="NCBI Taxonomy" id="531938"/>
    <lineage>
        <taxon>Bacteria</taxon>
        <taxon>Bacillati</taxon>
        <taxon>Actinomycetota</taxon>
        <taxon>Actinomycetes</taxon>
        <taxon>Pseudonocardiales</taxon>
        <taxon>Pseudonocardiaceae</taxon>
        <taxon>Lentzea</taxon>
    </lineage>
</organism>
<protein>
    <submittedName>
        <fullName evidence="2">Antibiotic biosynthesis monooxygenase</fullName>
    </submittedName>
</protein>
<keyword evidence="2" id="KW-0560">Oxidoreductase</keyword>
<gene>
    <name evidence="2" type="ORF">C8D88_108222</name>
</gene>
<dbReference type="GO" id="GO:0004497">
    <property type="term" value="F:monooxygenase activity"/>
    <property type="evidence" value="ECO:0007669"/>
    <property type="project" value="UniProtKB-KW"/>
</dbReference>
<evidence type="ECO:0000313" key="3">
    <source>
        <dbReference type="Proteomes" id="UP000246005"/>
    </source>
</evidence>